<dbReference type="InParanoid" id="A7TC45"/>
<feature type="domain" description="EGF-like" evidence="13">
    <location>
        <begin position="18"/>
        <end position="56"/>
    </location>
</feature>
<dbReference type="HOGENOM" id="CLU_004826_11_0_1"/>
<dbReference type="SUPFAM" id="SSF57196">
    <property type="entry name" value="EGF/Laminin"/>
    <property type="match status" value="1"/>
</dbReference>
<dbReference type="InterPro" id="IPR000152">
    <property type="entry name" value="EGF-type_Asp/Asn_hydroxyl_site"/>
</dbReference>
<dbReference type="PROSITE" id="PS00010">
    <property type="entry name" value="ASX_HYDROXYL"/>
    <property type="match status" value="1"/>
</dbReference>
<proteinExistence type="inferred from homology"/>
<comment type="subcellular location">
    <subcellularLocation>
        <location evidence="1">Membrane</location>
        <topology evidence="1">Single-pass type I membrane protein</topology>
    </subcellularLocation>
</comment>
<keyword evidence="4" id="KW-0812">Transmembrane</keyword>
<evidence type="ECO:0000256" key="4">
    <source>
        <dbReference type="ARBA" id="ARBA00022692"/>
    </source>
</evidence>
<evidence type="ECO:0000256" key="1">
    <source>
        <dbReference type="ARBA" id="ARBA00004479"/>
    </source>
</evidence>
<dbReference type="PhylomeDB" id="A7TC45"/>
<dbReference type="EMBL" id="DS475993">
    <property type="protein sequence ID" value="EDO26395.1"/>
    <property type="molecule type" value="Genomic_DNA"/>
</dbReference>
<dbReference type="PANTHER" id="PTHR24042">
    <property type="entry name" value="NEL HOMOLOG"/>
    <property type="match status" value="1"/>
</dbReference>
<dbReference type="InterPro" id="IPR051586">
    <property type="entry name" value="PKC-binding_NELL"/>
</dbReference>
<evidence type="ECO:0000256" key="12">
    <source>
        <dbReference type="PROSITE-ProRule" id="PRU00076"/>
    </source>
</evidence>
<name>A7TC45_NEMVE</name>
<dbReference type="Pfam" id="PF07645">
    <property type="entry name" value="EGF_CA"/>
    <property type="match status" value="1"/>
</dbReference>
<dbReference type="InterPro" id="IPR001881">
    <property type="entry name" value="EGF-like_Ca-bd_dom"/>
</dbReference>
<dbReference type="Proteomes" id="UP000001593">
    <property type="component" value="Unassembled WGS sequence"/>
</dbReference>
<dbReference type="GO" id="GO:0005509">
    <property type="term" value="F:calcium ion binding"/>
    <property type="evidence" value="ECO:0007669"/>
    <property type="project" value="InterPro"/>
</dbReference>
<keyword evidence="15" id="KW-1185">Reference proteome</keyword>
<keyword evidence="5" id="KW-0732">Signal</keyword>
<dbReference type="GO" id="GO:0048731">
    <property type="term" value="P:system development"/>
    <property type="evidence" value="ECO:0007669"/>
    <property type="project" value="UniProtKB-ARBA"/>
</dbReference>
<dbReference type="GO" id="GO:0016020">
    <property type="term" value="C:membrane"/>
    <property type="evidence" value="ECO:0007669"/>
    <property type="project" value="UniProtKB-SubCell"/>
</dbReference>
<gene>
    <name evidence="14" type="ORF">NEMVEDRAFT_v1g6789</name>
</gene>
<evidence type="ECO:0000313" key="14">
    <source>
        <dbReference type="EMBL" id="EDO26395.1"/>
    </source>
</evidence>
<comment type="similarity">
    <text evidence="2">Belongs to the EGF domain peptide family.</text>
</comment>
<comment type="caution">
    <text evidence="12">Lacks conserved residue(s) required for the propagation of feature annotation.</text>
</comment>
<dbReference type="PANTHER" id="PTHR24042:SF5">
    <property type="entry name" value="EGF-LIKE CALCIUM-BINDING DOMAIN-CONTAINING PROTEIN"/>
    <property type="match status" value="1"/>
</dbReference>
<dbReference type="AlphaFoldDB" id="A7TC45"/>
<dbReference type="eggNOG" id="KOG4291">
    <property type="taxonomic scope" value="Eukaryota"/>
</dbReference>
<keyword evidence="3 12" id="KW-0245">EGF-like domain</keyword>
<dbReference type="GO" id="GO:0048513">
    <property type="term" value="P:animal organ development"/>
    <property type="evidence" value="ECO:0007669"/>
    <property type="project" value="UniProtKB-ARBA"/>
</dbReference>
<evidence type="ECO:0000256" key="8">
    <source>
        <dbReference type="ARBA" id="ARBA00022989"/>
    </source>
</evidence>
<keyword evidence="11" id="KW-0325">Glycoprotein</keyword>
<dbReference type="SMART" id="SM00179">
    <property type="entry name" value="EGF_CA"/>
    <property type="match status" value="1"/>
</dbReference>
<protein>
    <recommendedName>
        <fullName evidence="13">EGF-like domain-containing protein</fullName>
    </recommendedName>
</protein>
<dbReference type="FunFam" id="2.10.25.10:FF:000202">
    <property type="entry name" value="Multiple epidermal growth factor-like domains 8"/>
    <property type="match status" value="1"/>
</dbReference>
<evidence type="ECO:0000256" key="11">
    <source>
        <dbReference type="ARBA" id="ARBA00023180"/>
    </source>
</evidence>
<dbReference type="InterPro" id="IPR049883">
    <property type="entry name" value="NOTCH1_EGF-like"/>
</dbReference>
<evidence type="ECO:0000256" key="6">
    <source>
        <dbReference type="ARBA" id="ARBA00022737"/>
    </source>
</evidence>
<dbReference type="InterPro" id="IPR018097">
    <property type="entry name" value="EGF_Ca-bd_CS"/>
</dbReference>
<evidence type="ECO:0000256" key="2">
    <source>
        <dbReference type="ARBA" id="ARBA00006373"/>
    </source>
</evidence>
<keyword evidence="9" id="KW-0472">Membrane</keyword>
<evidence type="ECO:0000256" key="3">
    <source>
        <dbReference type="ARBA" id="ARBA00022536"/>
    </source>
</evidence>
<keyword evidence="10" id="KW-1015">Disulfide bond</keyword>
<evidence type="ECO:0000256" key="5">
    <source>
        <dbReference type="ARBA" id="ARBA00022729"/>
    </source>
</evidence>
<sequence length="57" mass="5925">YTCHCNRGHLGNGQTCSDIDECGGGSHGCHSNAICINTPGSYICRCKNGYLGDGSNC</sequence>
<organism evidence="14 15">
    <name type="scientific">Nematostella vectensis</name>
    <name type="common">Starlet sea anemone</name>
    <dbReference type="NCBI Taxonomy" id="45351"/>
    <lineage>
        <taxon>Eukaryota</taxon>
        <taxon>Metazoa</taxon>
        <taxon>Cnidaria</taxon>
        <taxon>Anthozoa</taxon>
        <taxon>Hexacorallia</taxon>
        <taxon>Actiniaria</taxon>
        <taxon>Edwardsiidae</taxon>
        <taxon>Nematostella</taxon>
    </lineage>
</organism>
<dbReference type="STRING" id="45351.A7TC45"/>
<evidence type="ECO:0000256" key="10">
    <source>
        <dbReference type="ARBA" id="ARBA00023157"/>
    </source>
</evidence>
<accession>A7TC45</accession>
<keyword evidence="6" id="KW-0677">Repeat</keyword>
<keyword evidence="8" id="KW-1133">Transmembrane helix</keyword>
<dbReference type="InterPro" id="IPR000742">
    <property type="entry name" value="EGF"/>
</dbReference>
<feature type="non-terminal residue" evidence="14">
    <location>
        <position position="57"/>
    </location>
</feature>
<dbReference type="Gene3D" id="2.10.25.10">
    <property type="entry name" value="Laminin"/>
    <property type="match status" value="2"/>
</dbReference>
<dbReference type="PROSITE" id="PS50026">
    <property type="entry name" value="EGF_3"/>
    <property type="match status" value="1"/>
</dbReference>
<keyword evidence="7" id="KW-0106">Calcium</keyword>
<feature type="non-terminal residue" evidence="14">
    <location>
        <position position="1"/>
    </location>
</feature>
<evidence type="ECO:0000313" key="15">
    <source>
        <dbReference type="Proteomes" id="UP000001593"/>
    </source>
</evidence>
<evidence type="ECO:0000256" key="7">
    <source>
        <dbReference type="ARBA" id="ARBA00022837"/>
    </source>
</evidence>
<reference evidence="14 15" key="1">
    <citation type="journal article" date="2007" name="Science">
        <title>Sea anemone genome reveals ancestral eumetazoan gene repertoire and genomic organization.</title>
        <authorList>
            <person name="Putnam N.H."/>
            <person name="Srivastava M."/>
            <person name="Hellsten U."/>
            <person name="Dirks B."/>
            <person name="Chapman J."/>
            <person name="Salamov A."/>
            <person name="Terry A."/>
            <person name="Shapiro H."/>
            <person name="Lindquist E."/>
            <person name="Kapitonov V.V."/>
            <person name="Jurka J."/>
            <person name="Genikhovich G."/>
            <person name="Grigoriev I.V."/>
            <person name="Lucas S.M."/>
            <person name="Steele R.E."/>
            <person name="Finnerty J.R."/>
            <person name="Technau U."/>
            <person name="Martindale M.Q."/>
            <person name="Rokhsar D.S."/>
        </authorList>
    </citation>
    <scope>NUCLEOTIDE SEQUENCE [LARGE SCALE GENOMIC DNA]</scope>
    <source>
        <strain evidence="15">CH2 X CH6</strain>
    </source>
</reference>
<evidence type="ECO:0000256" key="9">
    <source>
        <dbReference type="ARBA" id="ARBA00023136"/>
    </source>
</evidence>
<dbReference type="PROSITE" id="PS01187">
    <property type="entry name" value="EGF_CA"/>
    <property type="match status" value="1"/>
</dbReference>
<evidence type="ECO:0000259" key="13">
    <source>
        <dbReference type="PROSITE" id="PS50026"/>
    </source>
</evidence>